<dbReference type="PANTHER" id="PTHR48098:SF6">
    <property type="entry name" value="FERRI-BACILLIBACTIN ESTERASE BESA"/>
    <property type="match status" value="1"/>
</dbReference>
<dbReference type="KEGG" id="xbc:ELE36_19630"/>
<reference evidence="2 3" key="1">
    <citation type="submission" date="2019-01" db="EMBL/GenBank/DDBJ databases">
        <title>Pseudolysobacter antarctica gen. nov., sp. nov., isolated from Fildes Peninsula, Antarctica.</title>
        <authorList>
            <person name="Wei Z."/>
            <person name="Peng F."/>
        </authorList>
    </citation>
    <scope>NUCLEOTIDE SEQUENCE [LARGE SCALE GENOMIC DNA]</scope>
    <source>
        <strain evidence="2 3">AQ6-296</strain>
    </source>
</reference>
<keyword evidence="3" id="KW-1185">Reference proteome</keyword>
<protein>
    <submittedName>
        <fullName evidence="2">Alpha/beta hydrolase</fullName>
    </submittedName>
</protein>
<dbReference type="Gene3D" id="3.40.50.1820">
    <property type="entry name" value="alpha/beta hydrolase"/>
    <property type="match status" value="1"/>
</dbReference>
<evidence type="ECO:0000313" key="3">
    <source>
        <dbReference type="Proteomes" id="UP000291562"/>
    </source>
</evidence>
<proteinExistence type="predicted"/>
<dbReference type="PANTHER" id="PTHR48098">
    <property type="entry name" value="ENTEROCHELIN ESTERASE-RELATED"/>
    <property type="match status" value="1"/>
</dbReference>
<dbReference type="InterPro" id="IPR050583">
    <property type="entry name" value="Mycobacterial_A85_antigen"/>
</dbReference>
<evidence type="ECO:0000256" key="1">
    <source>
        <dbReference type="SAM" id="SignalP"/>
    </source>
</evidence>
<dbReference type="SUPFAM" id="SSF53474">
    <property type="entry name" value="alpha/beta-Hydrolases"/>
    <property type="match status" value="1"/>
</dbReference>
<dbReference type="AlphaFoldDB" id="A0A411HPH6"/>
<dbReference type="EMBL" id="CP035704">
    <property type="protein sequence ID" value="QBB72401.1"/>
    <property type="molecule type" value="Genomic_DNA"/>
</dbReference>
<gene>
    <name evidence="2" type="ORF">ELE36_19630</name>
</gene>
<sequence>MRQSIHLPLLWLVLLCTPYAIAADLPQATPKRLGSASPNVQVLPIPFTIAGLDRQRSIRIYLPPGYAKTNQHYPVLYMHDAQNLFDDATAFSGEWNVDEALDTLAKSHGLELIVVGIDNGGEHRLHELSAWDNPKYGKGEGKQYTAFIVDVLKPYIDAHYRSKPDRSNTAIMGSSLGGLISHYAIFQYPEVFGKAGIFSPSYWFAPEVFAFSAARPLPLDAKVYFYAGGKEGDKMLPQFNRMIALLQQPAQRHATFFVSINPVAQHNEAAWRAEFPKAVSWLFAPDPGDTHRRN</sequence>
<name>A0A411HPH6_9GAMM</name>
<dbReference type="Pfam" id="PF00756">
    <property type="entry name" value="Esterase"/>
    <property type="match status" value="1"/>
</dbReference>
<accession>A0A411HPH6</accession>
<dbReference type="InterPro" id="IPR029058">
    <property type="entry name" value="AB_hydrolase_fold"/>
</dbReference>
<evidence type="ECO:0000313" key="2">
    <source>
        <dbReference type="EMBL" id="QBB72401.1"/>
    </source>
</evidence>
<dbReference type="Proteomes" id="UP000291562">
    <property type="component" value="Chromosome"/>
</dbReference>
<organism evidence="2 3">
    <name type="scientific">Pseudolysobacter antarcticus</name>
    <dbReference type="NCBI Taxonomy" id="2511995"/>
    <lineage>
        <taxon>Bacteria</taxon>
        <taxon>Pseudomonadati</taxon>
        <taxon>Pseudomonadota</taxon>
        <taxon>Gammaproteobacteria</taxon>
        <taxon>Lysobacterales</taxon>
        <taxon>Rhodanobacteraceae</taxon>
        <taxon>Pseudolysobacter</taxon>
    </lineage>
</organism>
<dbReference type="GO" id="GO:0016787">
    <property type="term" value="F:hydrolase activity"/>
    <property type="evidence" value="ECO:0007669"/>
    <property type="project" value="UniProtKB-KW"/>
</dbReference>
<dbReference type="InterPro" id="IPR000801">
    <property type="entry name" value="Esterase-like"/>
</dbReference>
<dbReference type="OrthoDB" id="6381520at2"/>
<feature type="signal peptide" evidence="1">
    <location>
        <begin position="1"/>
        <end position="22"/>
    </location>
</feature>
<keyword evidence="1" id="KW-0732">Signal</keyword>
<dbReference type="RefSeq" id="WP_129836330.1">
    <property type="nucleotide sequence ID" value="NZ_CP035704.1"/>
</dbReference>
<feature type="chain" id="PRO_5019208456" evidence="1">
    <location>
        <begin position="23"/>
        <end position="294"/>
    </location>
</feature>
<keyword evidence="2" id="KW-0378">Hydrolase</keyword>